<dbReference type="HOGENOM" id="CLU_2710154_0_0_1"/>
<reference evidence="1 2" key="1">
    <citation type="journal article" date="2006" name="Nature">
        <title>Global trends of whole-genome duplications revealed by the ciliate Paramecium tetraurelia.</title>
        <authorList>
            <consortium name="Genoscope"/>
            <person name="Aury J.-M."/>
            <person name="Jaillon O."/>
            <person name="Duret L."/>
            <person name="Noel B."/>
            <person name="Jubin C."/>
            <person name="Porcel B.M."/>
            <person name="Segurens B."/>
            <person name="Daubin V."/>
            <person name="Anthouard V."/>
            <person name="Aiach N."/>
            <person name="Arnaiz O."/>
            <person name="Billaut A."/>
            <person name="Beisson J."/>
            <person name="Blanc I."/>
            <person name="Bouhouche K."/>
            <person name="Camara F."/>
            <person name="Duharcourt S."/>
            <person name="Guigo R."/>
            <person name="Gogendeau D."/>
            <person name="Katinka M."/>
            <person name="Keller A.-M."/>
            <person name="Kissmehl R."/>
            <person name="Klotz C."/>
            <person name="Koll F."/>
            <person name="Le Moue A."/>
            <person name="Lepere C."/>
            <person name="Malinsky S."/>
            <person name="Nowacki M."/>
            <person name="Nowak J.K."/>
            <person name="Plattner H."/>
            <person name="Poulain J."/>
            <person name="Ruiz F."/>
            <person name="Serrano V."/>
            <person name="Zagulski M."/>
            <person name="Dessen P."/>
            <person name="Betermier M."/>
            <person name="Weissenbach J."/>
            <person name="Scarpelli C."/>
            <person name="Schachter V."/>
            <person name="Sperling L."/>
            <person name="Meyer E."/>
            <person name="Cohen J."/>
            <person name="Wincker P."/>
        </authorList>
    </citation>
    <scope>NUCLEOTIDE SEQUENCE [LARGE SCALE GENOMIC DNA]</scope>
    <source>
        <strain evidence="1 2">Stock d4-2</strain>
    </source>
</reference>
<gene>
    <name evidence="1" type="ORF">GSPATT00030330001</name>
</gene>
<dbReference type="OMA" id="IEEPHTV"/>
<dbReference type="GeneID" id="5012876"/>
<organism evidence="1 2">
    <name type="scientific">Paramecium tetraurelia</name>
    <dbReference type="NCBI Taxonomy" id="5888"/>
    <lineage>
        <taxon>Eukaryota</taxon>
        <taxon>Sar</taxon>
        <taxon>Alveolata</taxon>
        <taxon>Ciliophora</taxon>
        <taxon>Intramacronucleata</taxon>
        <taxon>Oligohymenophorea</taxon>
        <taxon>Peniculida</taxon>
        <taxon>Parameciidae</taxon>
        <taxon>Paramecium</taxon>
    </lineage>
</organism>
<dbReference type="RefSeq" id="XP_001427092.1">
    <property type="nucleotide sequence ID" value="XM_001427055.2"/>
</dbReference>
<dbReference type="OrthoDB" id="302931at2759"/>
<dbReference type="EMBL" id="CT868004">
    <property type="protein sequence ID" value="CAK59694.1"/>
    <property type="molecule type" value="Genomic_DNA"/>
</dbReference>
<dbReference type="Proteomes" id="UP000000600">
    <property type="component" value="Unassembled WGS sequence"/>
</dbReference>
<name>A0BMC7_PARTE</name>
<dbReference type="InParanoid" id="A0BMC7"/>
<dbReference type="AlphaFoldDB" id="A0BMC7"/>
<keyword evidence="2" id="KW-1185">Reference proteome</keyword>
<accession>A0BMC7</accession>
<dbReference type="KEGG" id="ptm:GSPATT00030330001"/>
<evidence type="ECO:0000313" key="1">
    <source>
        <dbReference type="EMBL" id="CAK59694.1"/>
    </source>
</evidence>
<protein>
    <submittedName>
        <fullName evidence="1">Uncharacterized protein</fullName>
    </submittedName>
</protein>
<evidence type="ECO:0000313" key="2">
    <source>
        <dbReference type="Proteomes" id="UP000000600"/>
    </source>
</evidence>
<sequence>MKKEQEYPKLLNKTEEKEQIIEEPHTVLINPPFNILQTQNIFVLEFKPNAMSQHNLLRFKHALAKKIIKKSNK</sequence>
<proteinExistence type="predicted"/>